<reference evidence="14" key="1">
    <citation type="submission" date="2016-10" db="EMBL/GenBank/DDBJ databases">
        <authorList>
            <person name="Varghese N."/>
            <person name="Submissions S."/>
        </authorList>
    </citation>
    <scope>NUCLEOTIDE SEQUENCE [LARGE SCALE GENOMIC DNA]</scope>
    <source>
        <strain evidence="14">DSM 26879</strain>
    </source>
</reference>
<keyword evidence="7" id="KW-0630">Potassium</keyword>
<dbReference type="InterPro" id="IPR003148">
    <property type="entry name" value="RCK_N"/>
</dbReference>
<dbReference type="Gene3D" id="1.20.1530.20">
    <property type="match status" value="1"/>
</dbReference>
<dbReference type="GO" id="GO:0005886">
    <property type="term" value="C:plasma membrane"/>
    <property type="evidence" value="ECO:0007669"/>
    <property type="project" value="TreeGrafter"/>
</dbReference>
<dbReference type="Pfam" id="PF00999">
    <property type="entry name" value="Na_H_Exchanger"/>
    <property type="match status" value="1"/>
</dbReference>
<evidence type="ECO:0000256" key="7">
    <source>
        <dbReference type="ARBA" id="ARBA00022958"/>
    </source>
</evidence>
<keyword evidence="5" id="KW-0633">Potassium transport</keyword>
<dbReference type="InterPro" id="IPR004771">
    <property type="entry name" value="K/H_exchanger"/>
</dbReference>
<evidence type="ECO:0000313" key="13">
    <source>
        <dbReference type="EMBL" id="SFR35604.1"/>
    </source>
</evidence>
<sequence>MRYLLRIAISGSMESFLLQATIYLGAAVIAVPLAARLGLGSVLGYLLAGIVIGPVAGLVGTESQDIQHFAEFGVVMMLFLIGLELEPRALWDMRKRLIGLGGLQVVLTMLAVMGVSMALGYDWGTSLAVGMIFALSSTAIVLQTLTEKKLMQTGGGRSTFSVLLTQDIAVIPMLALLPLLATPVFLTLAPDGSLHRASQDTHDTHGAISLVDGLPGWGVTLVTLGAVIAIILAGIFLIRPLFRYIHHARLREMYTALALLLVVSIAVLMGMVGLSPALGTFLAGVVLANSEFRHELESDLEPFKGLLLGLFFITVGAGINFDLLFGDPFYILALTFGVMTIKGIILYGLGRLFKLKGKDQWLFTLGLAQAGEFGFVLISFSSQQGVLNDGLAGQLLLVIALSMLITPLLFILYDLLSRQMVDADTPEHDEVNEQGTVIIAGIGRFGQIVNRLVQSAGFKTVIIDSNLQTVQMMRKFGFRGFFGDPTRPDLLSAAGFDDARVLVVAIDDKASATKLVAYARKARPDLHIVARARDRVHVYELYDAGANDIVREMFDSSLRAGRYALENLGLTEFEAAEAEQTFYHHDRAAMRELAELWKPGVPVADLPDYVARSRELNNDLETALAARQQANENKKS</sequence>
<gene>
    <name evidence="13" type="ORF">SAMN04488005_0841</name>
</gene>
<evidence type="ECO:0000256" key="3">
    <source>
        <dbReference type="ARBA" id="ARBA00022448"/>
    </source>
</evidence>
<dbReference type="Pfam" id="PF02254">
    <property type="entry name" value="TrkA_N"/>
    <property type="match status" value="1"/>
</dbReference>
<feature type="transmembrane region" description="Helical" evidence="11">
    <location>
        <begin position="16"/>
        <end position="35"/>
    </location>
</feature>
<dbReference type="PANTHER" id="PTHR46157:SF4">
    <property type="entry name" value="K(+) EFFLUX ANTIPORTER 3, CHLOROPLASTIC"/>
    <property type="match status" value="1"/>
</dbReference>
<dbReference type="GO" id="GO:1902600">
    <property type="term" value="P:proton transmembrane transport"/>
    <property type="evidence" value="ECO:0007669"/>
    <property type="project" value="InterPro"/>
</dbReference>
<evidence type="ECO:0000256" key="9">
    <source>
        <dbReference type="ARBA" id="ARBA00023065"/>
    </source>
</evidence>
<comment type="subcellular location">
    <subcellularLocation>
        <location evidence="1">Endomembrane system</location>
        <topology evidence="1">Multi-pass membrane protein</topology>
    </subcellularLocation>
</comment>
<accession>A0A1I6G085</accession>
<dbReference type="PANTHER" id="PTHR46157">
    <property type="entry name" value="K(+) EFFLUX ANTIPORTER 3, CHLOROPLASTIC"/>
    <property type="match status" value="1"/>
</dbReference>
<evidence type="ECO:0000256" key="4">
    <source>
        <dbReference type="ARBA" id="ARBA00022449"/>
    </source>
</evidence>
<dbReference type="GO" id="GO:0008324">
    <property type="term" value="F:monoatomic cation transmembrane transporter activity"/>
    <property type="evidence" value="ECO:0007669"/>
    <property type="project" value="InterPro"/>
</dbReference>
<dbReference type="NCBIfam" id="TIGR00932">
    <property type="entry name" value="2a37"/>
    <property type="match status" value="1"/>
</dbReference>
<proteinExistence type="inferred from homology"/>
<feature type="domain" description="RCK N-terminal" evidence="12">
    <location>
        <begin position="434"/>
        <end position="551"/>
    </location>
</feature>
<dbReference type="STRING" id="390270.SAMN04488005_0841"/>
<feature type="transmembrane region" description="Helical" evidence="11">
    <location>
        <begin position="392"/>
        <end position="413"/>
    </location>
</feature>
<evidence type="ECO:0000313" key="14">
    <source>
        <dbReference type="Proteomes" id="UP000199478"/>
    </source>
</evidence>
<dbReference type="Proteomes" id="UP000199478">
    <property type="component" value="Unassembled WGS sequence"/>
</dbReference>
<dbReference type="InterPro" id="IPR038770">
    <property type="entry name" value="Na+/solute_symporter_sf"/>
</dbReference>
<keyword evidence="6 11" id="KW-0812">Transmembrane</keyword>
<feature type="transmembrane region" description="Helical" evidence="11">
    <location>
        <begin position="361"/>
        <end position="380"/>
    </location>
</feature>
<feature type="transmembrane region" description="Helical" evidence="11">
    <location>
        <begin position="217"/>
        <end position="242"/>
    </location>
</feature>
<dbReference type="AlphaFoldDB" id="A0A1I6G085"/>
<dbReference type="InterPro" id="IPR036291">
    <property type="entry name" value="NAD(P)-bd_dom_sf"/>
</dbReference>
<evidence type="ECO:0000259" key="12">
    <source>
        <dbReference type="PROSITE" id="PS51201"/>
    </source>
</evidence>
<feature type="transmembrane region" description="Helical" evidence="11">
    <location>
        <begin position="127"/>
        <end position="146"/>
    </location>
</feature>
<dbReference type="Gene3D" id="3.40.50.720">
    <property type="entry name" value="NAD(P)-binding Rossmann-like Domain"/>
    <property type="match status" value="1"/>
</dbReference>
<dbReference type="InterPro" id="IPR006153">
    <property type="entry name" value="Cation/H_exchanger_TM"/>
</dbReference>
<protein>
    <submittedName>
        <fullName evidence="13">Kef-type potassium/proton antiporter, CPA2 family</fullName>
    </submittedName>
</protein>
<dbReference type="GO" id="GO:0006813">
    <property type="term" value="P:potassium ion transport"/>
    <property type="evidence" value="ECO:0007669"/>
    <property type="project" value="UniProtKB-KW"/>
</dbReference>
<evidence type="ECO:0000256" key="6">
    <source>
        <dbReference type="ARBA" id="ARBA00022692"/>
    </source>
</evidence>
<feature type="transmembrane region" description="Helical" evidence="11">
    <location>
        <begin position="254"/>
        <end position="271"/>
    </location>
</feature>
<feature type="transmembrane region" description="Helical" evidence="11">
    <location>
        <begin position="329"/>
        <end position="349"/>
    </location>
</feature>
<keyword evidence="8 11" id="KW-1133">Transmembrane helix</keyword>
<feature type="transmembrane region" description="Helical" evidence="11">
    <location>
        <begin position="42"/>
        <end position="60"/>
    </location>
</feature>
<keyword evidence="3" id="KW-0813">Transport</keyword>
<feature type="transmembrane region" description="Helical" evidence="11">
    <location>
        <begin position="97"/>
        <end position="121"/>
    </location>
</feature>
<evidence type="ECO:0000256" key="1">
    <source>
        <dbReference type="ARBA" id="ARBA00004127"/>
    </source>
</evidence>
<evidence type="ECO:0000256" key="11">
    <source>
        <dbReference type="SAM" id="Phobius"/>
    </source>
</evidence>
<dbReference type="GO" id="GO:0015297">
    <property type="term" value="F:antiporter activity"/>
    <property type="evidence" value="ECO:0007669"/>
    <property type="project" value="UniProtKB-KW"/>
</dbReference>
<evidence type="ECO:0000256" key="10">
    <source>
        <dbReference type="ARBA" id="ARBA00023136"/>
    </source>
</evidence>
<feature type="transmembrane region" description="Helical" evidence="11">
    <location>
        <begin position="66"/>
        <end position="85"/>
    </location>
</feature>
<keyword evidence="4" id="KW-0050">Antiport</keyword>
<dbReference type="SUPFAM" id="SSF51735">
    <property type="entry name" value="NAD(P)-binding Rossmann-fold domains"/>
    <property type="match status" value="1"/>
</dbReference>
<keyword evidence="10 11" id="KW-0472">Membrane</keyword>
<evidence type="ECO:0000256" key="8">
    <source>
        <dbReference type="ARBA" id="ARBA00022989"/>
    </source>
</evidence>
<comment type="similarity">
    <text evidence="2">Belongs to the monovalent cation:proton antiporter 2 (CPA2) transporter (TC 2.A.37) family.</text>
</comment>
<keyword evidence="14" id="KW-1185">Reference proteome</keyword>
<organism evidence="13 14">
    <name type="scientific">Yoonia tamlensis</name>
    <dbReference type="NCBI Taxonomy" id="390270"/>
    <lineage>
        <taxon>Bacteria</taxon>
        <taxon>Pseudomonadati</taxon>
        <taxon>Pseudomonadota</taxon>
        <taxon>Alphaproteobacteria</taxon>
        <taxon>Rhodobacterales</taxon>
        <taxon>Paracoccaceae</taxon>
        <taxon>Yoonia</taxon>
    </lineage>
</organism>
<dbReference type="GO" id="GO:0012505">
    <property type="term" value="C:endomembrane system"/>
    <property type="evidence" value="ECO:0007669"/>
    <property type="project" value="UniProtKB-SubCell"/>
</dbReference>
<evidence type="ECO:0000256" key="5">
    <source>
        <dbReference type="ARBA" id="ARBA00022538"/>
    </source>
</evidence>
<dbReference type="PROSITE" id="PS51201">
    <property type="entry name" value="RCK_N"/>
    <property type="match status" value="1"/>
</dbReference>
<dbReference type="FunFam" id="3.40.50.720:FF:000036">
    <property type="entry name" value="Glutathione-regulated potassium-efflux system protein KefB"/>
    <property type="match status" value="1"/>
</dbReference>
<evidence type="ECO:0000256" key="2">
    <source>
        <dbReference type="ARBA" id="ARBA00005551"/>
    </source>
</evidence>
<keyword evidence="9" id="KW-0406">Ion transport</keyword>
<name>A0A1I6G085_9RHOB</name>
<dbReference type="EMBL" id="FOYP01000001">
    <property type="protein sequence ID" value="SFR35604.1"/>
    <property type="molecule type" value="Genomic_DNA"/>
</dbReference>
<feature type="transmembrane region" description="Helical" evidence="11">
    <location>
        <begin position="167"/>
        <end position="186"/>
    </location>
</feature>